<name>A0ACC0MMX9_RHOML</name>
<proteinExistence type="predicted"/>
<accession>A0ACC0MMX9</accession>
<organism evidence="1 2">
    <name type="scientific">Rhododendron molle</name>
    <name type="common">Chinese azalea</name>
    <name type="synonym">Azalea mollis</name>
    <dbReference type="NCBI Taxonomy" id="49168"/>
    <lineage>
        <taxon>Eukaryota</taxon>
        <taxon>Viridiplantae</taxon>
        <taxon>Streptophyta</taxon>
        <taxon>Embryophyta</taxon>
        <taxon>Tracheophyta</taxon>
        <taxon>Spermatophyta</taxon>
        <taxon>Magnoliopsida</taxon>
        <taxon>eudicotyledons</taxon>
        <taxon>Gunneridae</taxon>
        <taxon>Pentapetalae</taxon>
        <taxon>asterids</taxon>
        <taxon>Ericales</taxon>
        <taxon>Ericaceae</taxon>
        <taxon>Ericoideae</taxon>
        <taxon>Rhodoreae</taxon>
        <taxon>Rhododendron</taxon>
    </lineage>
</organism>
<reference evidence="1" key="1">
    <citation type="submission" date="2022-02" db="EMBL/GenBank/DDBJ databases">
        <title>Plant Genome Project.</title>
        <authorList>
            <person name="Zhang R.-G."/>
        </authorList>
    </citation>
    <scope>NUCLEOTIDE SEQUENCE</scope>
    <source>
        <strain evidence="1">AT1</strain>
    </source>
</reference>
<sequence>MQKRLWGRFAAEIRDPFKKTRVWLGTFDSAAHSLRGSMAKNNFSLLPLPPLRTPDIITNSNDHRPRVRRRRLWP</sequence>
<evidence type="ECO:0000313" key="2">
    <source>
        <dbReference type="Proteomes" id="UP001062846"/>
    </source>
</evidence>
<evidence type="ECO:0000313" key="1">
    <source>
        <dbReference type="EMBL" id="KAI8542315.1"/>
    </source>
</evidence>
<dbReference type="Proteomes" id="UP001062846">
    <property type="component" value="Chromosome 8"/>
</dbReference>
<gene>
    <name evidence="1" type="ORF">RHMOL_Rhmol08G0128700</name>
</gene>
<comment type="caution">
    <text evidence="1">The sequence shown here is derived from an EMBL/GenBank/DDBJ whole genome shotgun (WGS) entry which is preliminary data.</text>
</comment>
<protein>
    <submittedName>
        <fullName evidence="1">Uncharacterized protein</fullName>
    </submittedName>
</protein>
<dbReference type="EMBL" id="CM046395">
    <property type="protein sequence ID" value="KAI8542315.1"/>
    <property type="molecule type" value="Genomic_DNA"/>
</dbReference>
<keyword evidence="2" id="KW-1185">Reference proteome</keyword>